<dbReference type="PANTHER" id="PTHR24321">
    <property type="entry name" value="DEHYDROGENASES, SHORT CHAIN"/>
    <property type="match status" value="1"/>
</dbReference>
<dbReference type="InterPro" id="IPR036291">
    <property type="entry name" value="NAD(P)-bd_dom_sf"/>
</dbReference>
<dbReference type="Pfam" id="PF00106">
    <property type="entry name" value="adh_short"/>
    <property type="match status" value="2"/>
</dbReference>
<dbReference type="InterPro" id="IPR020904">
    <property type="entry name" value="Sc_DH/Rdtase_CS"/>
</dbReference>
<organism evidence="5 6">
    <name type="scientific">Hermanssonia centrifuga</name>
    <dbReference type="NCBI Taxonomy" id="98765"/>
    <lineage>
        <taxon>Eukaryota</taxon>
        <taxon>Fungi</taxon>
        <taxon>Dikarya</taxon>
        <taxon>Basidiomycota</taxon>
        <taxon>Agaricomycotina</taxon>
        <taxon>Agaricomycetes</taxon>
        <taxon>Polyporales</taxon>
        <taxon>Meruliaceae</taxon>
        <taxon>Hermanssonia</taxon>
    </lineage>
</organism>
<reference evidence="5 6" key="1">
    <citation type="submission" date="2019-02" db="EMBL/GenBank/DDBJ databases">
        <title>Genome sequencing of the rare red list fungi Phlebia centrifuga.</title>
        <authorList>
            <person name="Buettner E."/>
            <person name="Kellner H."/>
        </authorList>
    </citation>
    <scope>NUCLEOTIDE SEQUENCE [LARGE SCALE GENOMIC DNA]</scope>
    <source>
        <strain evidence="5 6">DSM 108282</strain>
    </source>
</reference>
<evidence type="ECO:0008006" key="7">
    <source>
        <dbReference type="Google" id="ProtNLM"/>
    </source>
</evidence>
<comment type="similarity">
    <text evidence="1 4">Belongs to the short-chain dehydrogenases/reductases (SDR) family.</text>
</comment>
<dbReference type="AlphaFoldDB" id="A0A4S4KGC1"/>
<dbReference type="Gene3D" id="3.40.50.720">
    <property type="entry name" value="NAD(P)-binding Rossmann-like Domain"/>
    <property type="match status" value="1"/>
</dbReference>
<accession>A0A4S4KGC1</accession>
<dbReference type="InterPro" id="IPR002347">
    <property type="entry name" value="SDR_fam"/>
</dbReference>
<proteinExistence type="inferred from homology"/>
<dbReference type="PROSITE" id="PS00061">
    <property type="entry name" value="ADH_SHORT"/>
    <property type="match status" value="1"/>
</dbReference>
<name>A0A4S4KGC1_9APHY</name>
<dbReference type="GO" id="GO:0016491">
    <property type="term" value="F:oxidoreductase activity"/>
    <property type="evidence" value="ECO:0007669"/>
    <property type="project" value="UniProtKB-KW"/>
</dbReference>
<keyword evidence="3" id="KW-0560">Oxidoreductase</keyword>
<dbReference type="PRINTS" id="PR00081">
    <property type="entry name" value="GDHRDH"/>
</dbReference>
<dbReference type="SUPFAM" id="SSF51735">
    <property type="entry name" value="NAD(P)-binding Rossmann-fold domains"/>
    <property type="match status" value="1"/>
</dbReference>
<evidence type="ECO:0000256" key="3">
    <source>
        <dbReference type="ARBA" id="ARBA00023002"/>
    </source>
</evidence>
<keyword evidence="2" id="KW-0521">NADP</keyword>
<dbReference type="Proteomes" id="UP000309038">
    <property type="component" value="Unassembled WGS sequence"/>
</dbReference>
<evidence type="ECO:0000256" key="4">
    <source>
        <dbReference type="RuleBase" id="RU000363"/>
    </source>
</evidence>
<evidence type="ECO:0000256" key="2">
    <source>
        <dbReference type="ARBA" id="ARBA00022857"/>
    </source>
</evidence>
<evidence type="ECO:0000313" key="6">
    <source>
        <dbReference type="Proteomes" id="UP000309038"/>
    </source>
</evidence>
<evidence type="ECO:0000256" key="1">
    <source>
        <dbReference type="ARBA" id="ARBA00006484"/>
    </source>
</evidence>
<sequence>MSSPTRVAIVTGAALGLGRAIALRLAADGLHVVALERRRLLSDVTVEENVKNLVAFAVSTFGGLDVMVANAGTAFVKSILDTTLEDVDGLFNINFRAAFLSYKYAAKQMIAQGRGGRIIGAASAVAKKGFPFMSTYSATKFAIRALTQSAAQEWGAYGITVNAYCPGIIWTPLIEALGASLASVVGQADADPKEMASCTADIFLIQR</sequence>
<dbReference type="PRINTS" id="PR00080">
    <property type="entry name" value="SDRFAMILY"/>
</dbReference>
<keyword evidence="6" id="KW-1185">Reference proteome</keyword>
<protein>
    <recommendedName>
        <fullName evidence="7">NAD(P)-binding protein</fullName>
    </recommendedName>
</protein>
<comment type="caution">
    <text evidence="5">The sequence shown here is derived from an EMBL/GenBank/DDBJ whole genome shotgun (WGS) entry which is preliminary data.</text>
</comment>
<gene>
    <name evidence="5" type="ORF">EW026_g5026</name>
</gene>
<evidence type="ECO:0000313" key="5">
    <source>
        <dbReference type="EMBL" id="THG96890.1"/>
    </source>
</evidence>
<dbReference type="PANTHER" id="PTHR24321:SF8">
    <property type="entry name" value="ESTRADIOL 17-BETA-DEHYDROGENASE 8-RELATED"/>
    <property type="match status" value="1"/>
</dbReference>
<dbReference type="EMBL" id="SGPJ01000203">
    <property type="protein sequence ID" value="THG96890.1"/>
    <property type="molecule type" value="Genomic_DNA"/>
</dbReference>